<evidence type="ECO:0000313" key="1">
    <source>
        <dbReference type="EMBL" id="QSQ10142.1"/>
    </source>
</evidence>
<proteinExistence type="predicted"/>
<protein>
    <submittedName>
        <fullName evidence="1">Uncharacterized protein</fullName>
    </submittedName>
</protein>
<sequence>MGLPNPFPKIDEANQAFNPAIRLFGSRFFTDQTVVELLAEFMSVAFSEKWIGSNGPIKNPLPPLPELYRWASVQGEKLKYKPPIKLNLKLFALLCASPLDSRHKVHEDHYEKLMKTFTEKVRTWSKKPEEVKEWVEDFLMGFQGAGFERTWCAQTFYPVTTSFLVQETLWNNTVAKNSPLTNWLEGVHKFHTYYSVSKHRFLARGGELLYLQLCNLFAGKGRDIASLAKAIDASPAEADLNLLHLSLQKGLQGLQNEQFVALDKLVDYIENLDPETHWKTNKEDDKLSCEWCPEDSWQEAYLFAVEISRVLRAALDPVERLELLQIGCALQVMRSLCAQSIRYADLPITEGKGSVLGYAWVFSPLEGFTRQQRLATCHNLQMVFRLIQRAIHNEDLVKHAAKHRESQSSGPDWLLREAENKYGHKLFRTLGKRLGIIGPWRGAEPRFILTDKLLRYLVLSVLAPGERYQYHQFRHRLYCQYGIAVEGEELLDAVVWSGLPANSSVQPEKGSWLTQMLRAGGFLIELSDGCSIVHNPFSSQF</sequence>
<dbReference type="KEGG" id="kme:H0A61_02541"/>
<dbReference type="EMBL" id="CP059066">
    <property type="protein sequence ID" value="QSQ10142.1"/>
    <property type="molecule type" value="Genomic_DNA"/>
</dbReference>
<keyword evidence="2" id="KW-1185">Reference proteome</keyword>
<organism evidence="1 2">
    <name type="scientific">Koleobacter methoxysyntrophicus</name>
    <dbReference type="NCBI Taxonomy" id="2751313"/>
    <lineage>
        <taxon>Bacteria</taxon>
        <taxon>Bacillati</taxon>
        <taxon>Bacillota</taxon>
        <taxon>Clostridia</taxon>
        <taxon>Koleobacterales</taxon>
        <taxon>Koleobacteraceae</taxon>
        <taxon>Koleobacter</taxon>
    </lineage>
</organism>
<dbReference type="RefSeq" id="WP_206707459.1">
    <property type="nucleotide sequence ID" value="NZ_CP059066.1"/>
</dbReference>
<dbReference type="Proteomes" id="UP000662904">
    <property type="component" value="Chromosome"/>
</dbReference>
<reference evidence="1" key="1">
    <citation type="submission" date="2020-07" db="EMBL/GenBank/DDBJ databases">
        <title>Koleobacter methoxysyntrophicus gen. nov., sp. nov., a novel anaerobic bacterium isolated from deep subsurface oil field and proposal of Koleobacterales ord. nov. in the phylum Firmicutes.</title>
        <authorList>
            <person name="Sakamoto S."/>
            <person name="Tamaki H."/>
        </authorList>
    </citation>
    <scope>NUCLEOTIDE SEQUENCE</scope>
    <source>
        <strain evidence="1">NRmbB1</strain>
    </source>
</reference>
<accession>A0A8A0RQG8</accession>
<gene>
    <name evidence="1" type="ORF">H0A61_02541</name>
</gene>
<name>A0A8A0RQG8_9FIRM</name>
<dbReference type="AlphaFoldDB" id="A0A8A0RQG8"/>
<evidence type="ECO:0000313" key="2">
    <source>
        <dbReference type="Proteomes" id="UP000662904"/>
    </source>
</evidence>